<dbReference type="EMBL" id="OE000609">
    <property type="protein sequence ID" value="CAD7454458.1"/>
    <property type="molecule type" value="Genomic_DNA"/>
</dbReference>
<sequence length="62" mass="6710">MSFPSQPCDCAQAVLGLCRVATIHTDSTLRRPCWDCVVSLPFTLIGLCAGRAGTVSCRYHSH</sequence>
<reference evidence="1" key="1">
    <citation type="submission" date="2020-11" db="EMBL/GenBank/DDBJ databases">
        <authorList>
            <person name="Tran Van P."/>
        </authorList>
    </citation>
    <scope>NUCLEOTIDE SEQUENCE</scope>
</reference>
<protein>
    <submittedName>
        <fullName evidence="1">Uncharacterized protein</fullName>
    </submittedName>
</protein>
<proteinExistence type="predicted"/>
<organism evidence="1">
    <name type="scientific">Timema tahoe</name>
    <dbReference type="NCBI Taxonomy" id="61484"/>
    <lineage>
        <taxon>Eukaryota</taxon>
        <taxon>Metazoa</taxon>
        <taxon>Ecdysozoa</taxon>
        <taxon>Arthropoda</taxon>
        <taxon>Hexapoda</taxon>
        <taxon>Insecta</taxon>
        <taxon>Pterygota</taxon>
        <taxon>Neoptera</taxon>
        <taxon>Polyneoptera</taxon>
        <taxon>Phasmatodea</taxon>
        <taxon>Timematodea</taxon>
        <taxon>Timematoidea</taxon>
        <taxon>Timematidae</taxon>
        <taxon>Timema</taxon>
    </lineage>
</organism>
<gene>
    <name evidence="1" type="ORF">TTEB3V08_LOCUS2562</name>
</gene>
<dbReference type="AlphaFoldDB" id="A0A7R9FJ22"/>
<name>A0A7R9FJ22_9NEOP</name>
<evidence type="ECO:0000313" key="1">
    <source>
        <dbReference type="EMBL" id="CAD7454458.1"/>
    </source>
</evidence>
<accession>A0A7R9FJ22</accession>